<keyword evidence="12" id="KW-1185">Reference proteome</keyword>
<evidence type="ECO:0000259" key="10">
    <source>
        <dbReference type="Pfam" id="PF23602"/>
    </source>
</evidence>
<evidence type="ECO:0000256" key="2">
    <source>
        <dbReference type="ARBA" id="ARBA00004496"/>
    </source>
</evidence>
<keyword evidence="7" id="KW-0966">Cell projection</keyword>
<evidence type="ECO:0000256" key="9">
    <source>
        <dbReference type="SAM" id="MobiDB-lite"/>
    </source>
</evidence>
<keyword evidence="5" id="KW-0677">Repeat</keyword>
<comment type="subcellular location">
    <subcellularLocation>
        <location evidence="1">Cell projection</location>
        <location evidence="1">Cilium</location>
    </subcellularLocation>
    <subcellularLocation>
        <location evidence="2">Cytoplasm</location>
    </subcellularLocation>
</comment>
<feature type="domain" description="Dynein axonemal assembly factor 11-like CS" evidence="10">
    <location>
        <begin position="248"/>
        <end position="366"/>
    </location>
</feature>
<keyword evidence="3" id="KW-0963">Cytoplasm</keyword>
<evidence type="ECO:0000256" key="5">
    <source>
        <dbReference type="ARBA" id="ARBA00022737"/>
    </source>
</evidence>
<dbReference type="Gene3D" id="3.80.10.10">
    <property type="entry name" value="Ribonuclease Inhibitor"/>
    <property type="match status" value="1"/>
</dbReference>
<dbReference type="Proteomes" id="UP001209570">
    <property type="component" value="Unassembled WGS sequence"/>
</dbReference>
<keyword evidence="4" id="KW-0433">Leucine-rich repeat</keyword>
<dbReference type="Pfam" id="PF14580">
    <property type="entry name" value="LRR_9"/>
    <property type="match status" value="1"/>
</dbReference>
<dbReference type="InterPro" id="IPR001611">
    <property type="entry name" value="Leu-rich_rpt"/>
</dbReference>
<dbReference type="FunFam" id="3.80.10.10:FF:000052">
    <property type="entry name" value="Leucine rich repeat containing 6"/>
    <property type="match status" value="1"/>
</dbReference>
<dbReference type="PANTHER" id="PTHR18849:SF0">
    <property type="entry name" value="CILIA- AND FLAGELLA-ASSOCIATED PROTEIN 410-RELATED"/>
    <property type="match status" value="1"/>
</dbReference>
<feature type="compositionally biased region" description="Acidic residues" evidence="9">
    <location>
        <begin position="494"/>
        <end position="503"/>
    </location>
</feature>
<dbReference type="InterPro" id="IPR056496">
    <property type="entry name" value="CS_DNAAF11_C"/>
</dbReference>
<comment type="similarity">
    <text evidence="8">Belongs to the tilB family.</text>
</comment>
<evidence type="ECO:0000256" key="6">
    <source>
        <dbReference type="ARBA" id="ARBA00023069"/>
    </source>
</evidence>
<evidence type="ECO:0000256" key="7">
    <source>
        <dbReference type="ARBA" id="ARBA00023273"/>
    </source>
</evidence>
<feature type="region of interest" description="Disordered" evidence="9">
    <location>
        <begin position="376"/>
        <end position="420"/>
    </location>
</feature>
<keyword evidence="6" id="KW-0969">Cilium</keyword>
<dbReference type="AlphaFoldDB" id="A0AAD5LH49"/>
<feature type="region of interest" description="Disordered" evidence="9">
    <location>
        <begin position="204"/>
        <end position="224"/>
    </location>
</feature>
<feature type="compositionally biased region" description="Basic and acidic residues" evidence="9">
    <location>
        <begin position="214"/>
        <end position="224"/>
    </location>
</feature>
<dbReference type="PROSITE" id="PS51450">
    <property type="entry name" value="LRR"/>
    <property type="match status" value="2"/>
</dbReference>
<organism evidence="11 12">
    <name type="scientific">Pythium insidiosum</name>
    <name type="common">Pythiosis disease agent</name>
    <dbReference type="NCBI Taxonomy" id="114742"/>
    <lineage>
        <taxon>Eukaryota</taxon>
        <taxon>Sar</taxon>
        <taxon>Stramenopiles</taxon>
        <taxon>Oomycota</taxon>
        <taxon>Peronosporomycetes</taxon>
        <taxon>Pythiales</taxon>
        <taxon>Pythiaceae</taxon>
        <taxon>Pythium</taxon>
    </lineage>
</organism>
<dbReference type="SUPFAM" id="SSF52058">
    <property type="entry name" value="L domain-like"/>
    <property type="match status" value="1"/>
</dbReference>
<feature type="region of interest" description="Disordered" evidence="9">
    <location>
        <begin position="454"/>
        <end position="503"/>
    </location>
</feature>
<feature type="compositionally biased region" description="Basic and acidic residues" evidence="9">
    <location>
        <begin position="379"/>
        <end position="393"/>
    </location>
</feature>
<proteinExistence type="inferred from homology"/>
<protein>
    <recommendedName>
        <fullName evidence="10">Dynein axonemal assembly factor 11-like CS domain-containing protein</fullName>
    </recommendedName>
</protein>
<comment type="caution">
    <text evidence="11">The sequence shown here is derived from an EMBL/GenBank/DDBJ whole genome shotgun (WGS) entry which is preliminary data.</text>
</comment>
<dbReference type="SMART" id="SM00365">
    <property type="entry name" value="LRR_SD22"/>
    <property type="match status" value="2"/>
</dbReference>
<feature type="region of interest" description="Disordered" evidence="9">
    <location>
        <begin position="243"/>
        <end position="285"/>
    </location>
</feature>
<dbReference type="EMBL" id="JAKCXM010000205">
    <property type="protein sequence ID" value="KAJ0398751.1"/>
    <property type="molecule type" value="Genomic_DNA"/>
</dbReference>
<dbReference type="InterPro" id="IPR032675">
    <property type="entry name" value="LRR_dom_sf"/>
</dbReference>
<evidence type="ECO:0000313" key="11">
    <source>
        <dbReference type="EMBL" id="KAJ0398751.1"/>
    </source>
</evidence>
<dbReference type="PANTHER" id="PTHR18849">
    <property type="entry name" value="LEUCINE RICH REPEAT PROTEIN"/>
    <property type="match status" value="1"/>
</dbReference>
<dbReference type="Pfam" id="PF23602">
    <property type="entry name" value="CS_DNAAF11_C"/>
    <property type="match status" value="1"/>
</dbReference>
<feature type="compositionally biased region" description="Basic and acidic residues" evidence="9">
    <location>
        <begin position="462"/>
        <end position="477"/>
    </location>
</feature>
<evidence type="ECO:0000256" key="1">
    <source>
        <dbReference type="ARBA" id="ARBA00004138"/>
    </source>
</evidence>
<dbReference type="GO" id="GO:0005929">
    <property type="term" value="C:cilium"/>
    <property type="evidence" value="ECO:0007669"/>
    <property type="project" value="UniProtKB-SubCell"/>
</dbReference>
<gene>
    <name evidence="11" type="ORF">P43SY_009819</name>
</gene>
<evidence type="ECO:0000256" key="3">
    <source>
        <dbReference type="ARBA" id="ARBA00022490"/>
    </source>
</evidence>
<evidence type="ECO:0000256" key="8">
    <source>
        <dbReference type="ARBA" id="ARBA00049982"/>
    </source>
</evidence>
<evidence type="ECO:0000256" key="4">
    <source>
        <dbReference type="ARBA" id="ARBA00022614"/>
    </source>
</evidence>
<reference evidence="11" key="1">
    <citation type="submission" date="2021-12" db="EMBL/GenBank/DDBJ databases">
        <title>Prjna785345.</title>
        <authorList>
            <person name="Rujirawat T."/>
            <person name="Krajaejun T."/>
        </authorList>
    </citation>
    <scope>NUCLEOTIDE SEQUENCE</scope>
    <source>
        <strain evidence="11">Pi057C3</strain>
    </source>
</reference>
<dbReference type="GO" id="GO:0005737">
    <property type="term" value="C:cytoplasm"/>
    <property type="evidence" value="ECO:0007669"/>
    <property type="project" value="UniProtKB-SubCell"/>
</dbReference>
<name>A0AAD5LH49_PYTIN</name>
<accession>A0AAD5LH49</accession>
<evidence type="ECO:0000313" key="12">
    <source>
        <dbReference type="Proteomes" id="UP001209570"/>
    </source>
</evidence>
<sequence length="503" mass="57914">MPRITLELLRKRSEHNECIISTLEELSLHQEELEKIELIGTRCRRLRILYLQNNIIEKIEDLTHMKELRYLNLALNNISKIEGLQACEFLEKLDLTVNFVDFDELEDSIDHLKPLRHLRELYMLGNPCQSTWPEGFRDFVVASLPQLEMLDGKEIHRSDRIKALQVFAERERYVREQAVRVRLEKAEKAAAHRADDDVIDVTENGATDISPSVAEDKPSILDSQEKVPYTPETRREMYMELAEQKEEQEARRRENMPRERDTEAEHEAALRKARREEDPDGHDIRQCNEGKWDFRFFDEDMEIVLEVDLPRFLDTSLIDVDVHPSYVSMVIKNKLLRLRFPELVHSDQGKAERSKVTGTLRLTLPKAHVTATQQLRAQLKREERERQEKEAKKKTTMSKRKGSANNEAGGSRTRRLDRGPAKLSDEVLAAAQSHELGRPSGVKLRALAPTIKKTNLGAASAERGDNQVEHDAPRSRELLTPILSKTPSAAPVGEELDEPPLLF</sequence>